<accession>A0A3P3VTB7</accession>
<proteinExistence type="predicted"/>
<organism evidence="2 3">
    <name type="scientific">Gulosibacter macacae</name>
    <dbReference type="NCBI Taxonomy" id="2488791"/>
    <lineage>
        <taxon>Bacteria</taxon>
        <taxon>Bacillati</taxon>
        <taxon>Actinomycetota</taxon>
        <taxon>Actinomycetes</taxon>
        <taxon>Micrococcales</taxon>
        <taxon>Microbacteriaceae</taxon>
        <taxon>Gulosibacter</taxon>
    </lineage>
</organism>
<dbReference type="InterPro" id="IPR010982">
    <property type="entry name" value="Lambda_DNA-bd_dom_sf"/>
</dbReference>
<dbReference type="SUPFAM" id="SSF47413">
    <property type="entry name" value="lambda repressor-like DNA-binding domains"/>
    <property type="match status" value="1"/>
</dbReference>
<comment type="caution">
    <text evidence="2">The sequence shown here is derived from an EMBL/GenBank/DDBJ whole genome shotgun (WGS) entry which is preliminary data.</text>
</comment>
<gene>
    <name evidence="2" type="ORF">EG850_10905</name>
</gene>
<name>A0A3P3VTB7_9MICO</name>
<dbReference type="CDD" id="cd00093">
    <property type="entry name" value="HTH_XRE"/>
    <property type="match status" value="1"/>
</dbReference>
<dbReference type="AlphaFoldDB" id="A0A3P3VTB7"/>
<sequence>MTSPAHIRAVRELCGLTHGEMARRLGVPEKTLISWETAARQPRESIKDELREITAAFDALIDRIVASGDDPIIVPKQAEQDGWPARSWRHAAALAIAERPADIAFELDDYVDTKTSQYWRAHGGAPGKWHDLAEWGRAHMRDMHAGVFVTQTGRIVGTAFRTTGEHSTWHADPETARRYSLVGTVADGARRRIGQAEGEAVILVKAWEITTGQGG</sequence>
<feature type="domain" description="HTH cro/C1-type" evidence="1">
    <location>
        <begin position="7"/>
        <end position="64"/>
    </location>
</feature>
<keyword evidence="3" id="KW-1185">Reference proteome</keyword>
<evidence type="ECO:0000313" key="3">
    <source>
        <dbReference type="Proteomes" id="UP000274391"/>
    </source>
</evidence>
<dbReference type="InterPro" id="IPR001387">
    <property type="entry name" value="Cro/C1-type_HTH"/>
</dbReference>
<protein>
    <submittedName>
        <fullName evidence="2">XRE family transcriptional regulator</fullName>
    </submittedName>
</protein>
<reference evidence="2 3" key="1">
    <citation type="submission" date="2018-11" db="EMBL/GenBank/DDBJ databases">
        <title>YIM 102482-1 draft genome.</title>
        <authorList>
            <person name="Li G."/>
            <person name="Jiang Y."/>
        </authorList>
    </citation>
    <scope>NUCLEOTIDE SEQUENCE [LARGE SCALE GENOMIC DNA]</scope>
    <source>
        <strain evidence="2 3">YIM 102482-1</strain>
    </source>
</reference>
<evidence type="ECO:0000313" key="2">
    <source>
        <dbReference type="EMBL" id="RRJ85890.1"/>
    </source>
</evidence>
<dbReference type="EMBL" id="RQVS01000014">
    <property type="protein sequence ID" value="RRJ85890.1"/>
    <property type="molecule type" value="Genomic_DNA"/>
</dbReference>
<evidence type="ECO:0000259" key="1">
    <source>
        <dbReference type="PROSITE" id="PS50943"/>
    </source>
</evidence>
<dbReference type="Proteomes" id="UP000274391">
    <property type="component" value="Unassembled WGS sequence"/>
</dbReference>
<dbReference type="PROSITE" id="PS50943">
    <property type="entry name" value="HTH_CROC1"/>
    <property type="match status" value="1"/>
</dbReference>
<dbReference type="OrthoDB" id="7428772at2"/>
<dbReference type="Gene3D" id="1.10.260.40">
    <property type="entry name" value="lambda repressor-like DNA-binding domains"/>
    <property type="match status" value="1"/>
</dbReference>
<dbReference type="RefSeq" id="WP_124973400.1">
    <property type="nucleotide sequence ID" value="NZ_RQVS01000014.1"/>
</dbReference>
<dbReference type="GO" id="GO:0003677">
    <property type="term" value="F:DNA binding"/>
    <property type="evidence" value="ECO:0007669"/>
    <property type="project" value="InterPro"/>
</dbReference>